<proteinExistence type="predicted"/>
<feature type="domain" description="Sulfatase N-terminal" evidence="2">
    <location>
        <begin position="247"/>
        <end position="452"/>
    </location>
</feature>
<reference evidence="3" key="1">
    <citation type="submission" date="2022-08" db="EMBL/GenBank/DDBJ databases">
        <title>Chelativorans sichuanense sp. nov., a paraffin oil-degrading bacterium isolated from a mixture of oil-based drill cuttings and paddy soil.</title>
        <authorList>
            <person name="Yu J."/>
            <person name="Liu H."/>
            <person name="Chen Q."/>
        </authorList>
    </citation>
    <scope>NUCLEOTIDE SEQUENCE</scope>
    <source>
        <strain evidence="3">SCAU 2101</strain>
    </source>
</reference>
<evidence type="ECO:0000313" key="3">
    <source>
        <dbReference type="EMBL" id="MCT8989932.1"/>
    </source>
</evidence>
<feature type="transmembrane region" description="Helical" evidence="1">
    <location>
        <begin position="82"/>
        <end position="102"/>
    </location>
</feature>
<sequence length="552" mass="62008">MEVVQGDTQGKEPPARRGQPVWDGSWPLHPFLFAAASVMAMMARNLDHTTFAGIFPALGGALLFALAVYLAVALIRRRFDRLSAIIASIWVAGCLFYLSLFGRLNQLLDGGYPMVRSLPVALLILILATVLAFRLRRAAIAMHSVLTGIAAVLLVTPAWQAATYEWSHGAATAAYDADKAMEEIAPYLPAGDGAADRPPDIYHFVFDRYASEDILRRHYGVDNSDIGRFLQDHGFYVAHASNSNYLKTGHSLASTFYMDYLDPLEEDERVKGSNWRPIYKMLSDHRVGRFLKSRGYEMVQFGSWWAGTYRSAIADENRPHGFSEFEMLYLRRTILRPLFHALPDTPLTMRLDWDNAQCQRVAAQVEEIKAIGERDRPVYVFAHFLLPHGPFNFAADGRCLSQQESAKRGEDQGYVDQIAYANRIMKEIVATLQSPDRTPPIIIIQADEGPFPKRDYSVPWQDAPAEELRIKTGILNAFYFPNGDYSALRQDLTPINSYRAVFNTYFGTDFPFLPDRIFAFPNDATLYEFNDVTEKVRGPATVAGEAAGPEHP</sequence>
<accession>A0A9X3B681</accession>
<evidence type="ECO:0000313" key="4">
    <source>
        <dbReference type="Proteomes" id="UP001149009"/>
    </source>
</evidence>
<keyword evidence="1" id="KW-0812">Transmembrane</keyword>
<dbReference type="Gene3D" id="3.40.720.10">
    <property type="entry name" value="Alkaline Phosphatase, subunit A"/>
    <property type="match status" value="1"/>
</dbReference>
<feature type="transmembrane region" description="Helical" evidence="1">
    <location>
        <begin position="114"/>
        <end position="133"/>
    </location>
</feature>
<keyword evidence="1" id="KW-0472">Membrane</keyword>
<keyword evidence="1" id="KW-1133">Transmembrane helix</keyword>
<evidence type="ECO:0000256" key="1">
    <source>
        <dbReference type="SAM" id="Phobius"/>
    </source>
</evidence>
<keyword evidence="4" id="KW-1185">Reference proteome</keyword>
<gene>
    <name evidence="3" type="ORF">NYR54_06440</name>
</gene>
<feature type="transmembrane region" description="Helical" evidence="1">
    <location>
        <begin position="50"/>
        <end position="75"/>
    </location>
</feature>
<dbReference type="InterPro" id="IPR000917">
    <property type="entry name" value="Sulfatase_N"/>
</dbReference>
<dbReference type="InterPro" id="IPR017850">
    <property type="entry name" value="Alkaline_phosphatase_core_sf"/>
</dbReference>
<comment type="caution">
    <text evidence="3">The sequence shown here is derived from an EMBL/GenBank/DDBJ whole genome shotgun (WGS) entry which is preliminary data.</text>
</comment>
<organism evidence="3 4">
    <name type="scientific">Chelativorans petroleitrophicus</name>
    <dbReference type="NCBI Taxonomy" id="2975484"/>
    <lineage>
        <taxon>Bacteria</taxon>
        <taxon>Pseudomonadati</taxon>
        <taxon>Pseudomonadota</taxon>
        <taxon>Alphaproteobacteria</taxon>
        <taxon>Hyphomicrobiales</taxon>
        <taxon>Phyllobacteriaceae</taxon>
        <taxon>Chelativorans</taxon>
    </lineage>
</organism>
<evidence type="ECO:0000259" key="2">
    <source>
        <dbReference type="Pfam" id="PF00884"/>
    </source>
</evidence>
<dbReference type="AlphaFoldDB" id="A0A9X3B681"/>
<feature type="transmembrane region" description="Helical" evidence="1">
    <location>
        <begin position="26"/>
        <end position="44"/>
    </location>
</feature>
<dbReference type="Proteomes" id="UP001149009">
    <property type="component" value="Unassembled WGS sequence"/>
</dbReference>
<dbReference type="RefSeq" id="WP_261514791.1">
    <property type="nucleotide sequence ID" value="NZ_JAODNV010000007.1"/>
</dbReference>
<feature type="transmembrane region" description="Helical" evidence="1">
    <location>
        <begin position="140"/>
        <end position="159"/>
    </location>
</feature>
<dbReference type="Pfam" id="PF00884">
    <property type="entry name" value="Sulfatase"/>
    <property type="match status" value="1"/>
</dbReference>
<protein>
    <submittedName>
        <fullName evidence="3">LTA synthase family protein</fullName>
    </submittedName>
</protein>
<dbReference type="EMBL" id="JAODNV010000007">
    <property type="protein sequence ID" value="MCT8989932.1"/>
    <property type="molecule type" value="Genomic_DNA"/>
</dbReference>
<dbReference type="SUPFAM" id="SSF53649">
    <property type="entry name" value="Alkaline phosphatase-like"/>
    <property type="match status" value="1"/>
</dbReference>
<name>A0A9X3B681_9HYPH</name>